<evidence type="ECO:0000313" key="8">
    <source>
        <dbReference type="Proteomes" id="UP000826012"/>
    </source>
</evidence>
<protein>
    <recommendedName>
        <fullName evidence="6">HTH tetR-type domain-containing protein</fullName>
    </recommendedName>
</protein>
<feature type="DNA-binding region" description="H-T-H motif" evidence="4">
    <location>
        <begin position="63"/>
        <end position="82"/>
    </location>
</feature>
<dbReference type="SUPFAM" id="SSF48498">
    <property type="entry name" value="Tetracyclin repressor-like, C-terminal domain"/>
    <property type="match status" value="1"/>
</dbReference>
<accession>A0ABM7SNZ9</accession>
<dbReference type="Proteomes" id="UP000826012">
    <property type="component" value="Chromosome"/>
</dbReference>
<dbReference type="InterPro" id="IPR009057">
    <property type="entry name" value="Homeodomain-like_sf"/>
</dbReference>
<evidence type="ECO:0000256" key="2">
    <source>
        <dbReference type="ARBA" id="ARBA00023125"/>
    </source>
</evidence>
<dbReference type="Gene3D" id="1.10.357.10">
    <property type="entry name" value="Tetracycline Repressor, domain 2"/>
    <property type="match status" value="1"/>
</dbReference>
<dbReference type="Pfam" id="PF00440">
    <property type="entry name" value="TetR_N"/>
    <property type="match status" value="1"/>
</dbReference>
<gene>
    <name evidence="7" type="ORF">MTY59_15980</name>
</gene>
<dbReference type="PANTHER" id="PTHR30055">
    <property type="entry name" value="HTH-TYPE TRANSCRIPTIONAL REGULATOR RUTR"/>
    <property type="match status" value="1"/>
</dbReference>
<keyword evidence="3" id="KW-0804">Transcription</keyword>
<evidence type="ECO:0000256" key="3">
    <source>
        <dbReference type="ARBA" id="ARBA00023163"/>
    </source>
</evidence>
<keyword evidence="2 4" id="KW-0238">DNA-binding</keyword>
<dbReference type="InterPro" id="IPR050109">
    <property type="entry name" value="HTH-type_TetR-like_transc_reg"/>
</dbReference>
<dbReference type="SUPFAM" id="SSF46689">
    <property type="entry name" value="Homeodomain-like"/>
    <property type="match status" value="1"/>
</dbReference>
<evidence type="ECO:0000256" key="1">
    <source>
        <dbReference type="ARBA" id="ARBA00023015"/>
    </source>
</evidence>
<dbReference type="RefSeq" id="WP_221045179.1">
    <property type="nucleotide sequence ID" value="NZ_AP024828.1"/>
</dbReference>
<reference evidence="7 8" key="2">
    <citation type="submission" date="2021-07" db="EMBL/GenBank/DDBJ databases">
        <authorList>
            <person name="Matsumoto Y."/>
            <person name="Motooka D."/>
            <person name="Nakamura S."/>
        </authorList>
    </citation>
    <scope>NUCLEOTIDE SEQUENCE [LARGE SCALE GENOMIC DNA]</scope>
    <source>
        <strain evidence="7 8">TY59</strain>
    </source>
</reference>
<dbReference type="InterPro" id="IPR036271">
    <property type="entry name" value="Tet_transcr_reg_TetR-rel_C_sf"/>
</dbReference>
<keyword evidence="1" id="KW-0805">Transcription regulation</keyword>
<proteinExistence type="predicted"/>
<reference evidence="7 8" key="1">
    <citation type="submission" date="2021-07" db="EMBL/GenBank/DDBJ databases">
        <title>Complete genome sequence of nontuberculous Mycobacterium sp. TY59.</title>
        <authorList>
            <person name="Fukushima K."/>
        </authorList>
    </citation>
    <scope>NUCLEOTIDE SEQUENCE [LARGE SCALE GENOMIC DNA]</scope>
    <source>
        <strain evidence="7 8">TY59</strain>
    </source>
</reference>
<feature type="domain" description="HTH tetR-type" evidence="6">
    <location>
        <begin position="40"/>
        <end position="100"/>
    </location>
</feature>
<name>A0ABM7SNZ9_9MYCO</name>
<sequence>MARSTELKAKKVHQPGDAPVPSWQRDSVDRSLRNARARAQARSDRFVSAAIELLGERDESDFTIQDVVDKSSMSQRTFYTFFDGKDSLLLAVYETILRTTAMPMIRERCEDIPDPVQRLRALMEALSEITAMPARLARGLSVLHLRLAESRPNDLTYALEPLHSFIVELLEEVADAGLLRDDVPLATQAALLQELLLATSHSAVLSGGRSTSVDDLWAFCSAAILRVATER</sequence>
<dbReference type="EMBL" id="AP024828">
    <property type="protein sequence ID" value="BCZ21743.1"/>
    <property type="molecule type" value="Genomic_DNA"/>
</dbReference>
<evidence type="ECO:0000256" key="4">
    <source>
        <dbReference type="PROSITE-ProRule" id="PRU00335"/>
    </source>
</evidence>
<dbReference type="InterPro" id="IPR001647">
    <property type="entry name" value="HTH_TetR"/>
</dbReference>
<feature type="region of interest" description="Disordered" evidence="5">
    <location>
        <begin position="1"/>
        <end position="34"/>
    </location>
</feature>
<evidence type="ECO:0000256" key="5">
    <source>
        <dbReference type="SAM" id="MobiDB-lite"/>
    </source>
</evidence>
<dbReference type="PROSITE" id="PS50977">
    <property type="entry name" value="HTH_TETR_2"/>
    <property type="match status" value="1"/>
</dbReference>
<keyword evidence="8" id="KW-1185">Reference proteome</keyword>
<evidence type="ECO:0000259" key="6">
    <source>
        <dbReference type="PROSITE" id="PS50977"/>
    </source>
</evidence>
<dbReference type="PANTHER" id="PTHR30055:SF234">
    <property type="entry name" value="HTH-TYPE TRANSCRIPTIONAL REGULATOR BETI"/>
    <property type="match status" value="1"/>
</dbReference>
<evidence type="ECO:0000313" key="7">
    <source>
        <dbReference type="EMBL" id="BCZ21743.1"/>
    </source>
</evidence>
<organism evidence="7 8">
    <name type="scientific">Mycobacterium senriense</name>
    <dbReference type="NCBI Taxonomy" id="2775496"/>
    <lineage>
        <taxon>Bacteria</taxon>
        <taxon>Bacillati</taxon>
        <taxon>Actinomycetota</taxon>
        <taxon>Actinomycetes</taxon>
        <taxon>Mycobacteriales</taxon>
        <taxon>Mycobacteriaceae</taxon>
        <taxon>Mycobacterium</taxon>
        <taxon>Mycobacterium avium complex (MAC)</taxon>
    </lineage>
</organism>